<sequence>MGLLVEFLDTSYVRRKFSRQVIGTSIAFVGNTPHPNSSQSFTVSIDGSEGALMNYPEPGVNCQWYTSYTLDDASTHHIQASQLDKVSVDFAVITAGNNTPLTGKTIIVDDNSPEIQWSGQWQEQSNYTFPAGVDVSRPFGNGTHTSANVGDSTTFQFAGTAISVYGVFNWTLPGNINVAFTLDGNMDTRPFPSVDRPPNLSSSTNFLLFNAVGLSVGNHTIIVELAEVLGNQSLTLDYLTYQPSFSSLSDKPNFAAGSPSSTTVNSTPSQSATDSGAVRASSHSSAAIIGGVVGGTLLILMLLIYWFRRRRARYRLENHPEKAGSLITPNPLIFPHTSSHTTVQTVSAKGHKFTYFSNGLKAPTLAATSSPEASSEVAAHLNTMANLIAEPRSEDGSTPTSRSTSNDVDQIRELQERIEALRRENELLGGFAVPPPAYMQDPDDMTSRRITVKH</sequence>
<dbReference type="Gene3D" id="2.60.120.260">
    <property type="entry name" value="Galactose-binding domain-like"/>
    <property type="match status" value="1"/>
</dbReference>
<accession>A0ABR1K6H6</accession>
<feature type="transmembrane region" description="Helical" evidence="2">
    <location>
        <begin position="286"/>
        <end position="307"/>
    </location>
</feature>
<evidence type="ECO:0000256" key="2">
    <source>
        <dbReference type="SAM" id="Phobius"/>
    </source>
</evidence>
<name>A0ABR1K6H6_9AGAR</name>
<organism evidence="3 4">
    <name type="scientific">Marasmiellus scandens</name>
    <dbReference type="NCBI Taxonomy" id="2682957"/>
    <lineage>
        <taxon>Eukaryota</taxon>
        <taxon>Fungi</taxon>
        <taxon>Dikarya</taxon>
        <taxon>Basidiomycota</taxon>
        <taxon>Agaricomycotina</taxon>
        <taxon>Agaricomycetes</taxon>
        <taxon>Agaricomycetidae</taxon>
        <taxon>Agaricales</taxon>
        <taxon>Marasmiineae</taxon>
        <taxon>Omphalotaceae</taxon>
        <taxon>Marasmiellus</taxon>
    </lineage>
</organism>
<evidence type="ECO:0000313" key="3">
    <source>
        <dbReference type="EMBL" id="KAK7472219.1"/>
    </source>
</evidence>
<dbReference type="Proteomes" id="UP001498398">
    <property type="component" value="Unassembled WGS sequence"/>
</dbReference>
<protein>
    <submittedName>
        <fullName evidence="3">Uncharacterized protein</fullName>
    </submittedName>
</protein>
<feature type="compositionally biased region" description="Low complexity" evidence="1">
    <location>
        <begin position="258"/>
        <end position="277"/>
    </location>
</feature>
<feature type="region of interest" description="Disordered" evidence="1">
    <location>
        <begin position="432"/>
        <end position="454"/>
    </location>
</feature>
<keyword evidence="2" id="KW-0812">Transmembrane</keyword>
<feature type="compositionally biased region" description="Polar residues" evidence="1">
    <location>
        <begin position="396"/>
        <end position="408"/>
    </location>
</feature>
<keyword evidence="4" id="KW-1185">Reference proteome</keyword>
<dbReference type="EMBL" id="JBANRG010000001">
    <property type="protein sequence ID" value="KAK7472219.1"/>
    <property type="molecule type" value="Genomic_DNA"/>
</dbReference>
<evidence type="ECO:0000256" key="1">
    <source>
        <dbReference type="SAM" id="MobiDB-lite"/>
    </source>
</evidence>
<feature type="region of interest" description="Disordered" evidence="1">
    <location>
        <begin position="389"/>
        <end position="410"/>
    </location>
</feature>
<evidence type="ECO:0000313" key="4">
    <source>
        <dbReference type="Proteomes" id="UP001498398"/>
    </source>
</evidence>
<feature type="region of interest" description="Disordered" evidence="1">
    <location>
        <begin position="256"/>
        <end position="277"/>
    </location>
</feature>
<proteinExistence type="predicted"/>
<gene>
    <name evidence="3" type="ORF">VKT23_000341</name>
</gene>
<keyword evidence="2" id="KW-0472">Membrane</keyword>
<reference evidence="3 4" key="1">
    <citation type="submission" date="2024-01" db="EMBL/GenBank/DDBJ databases">
        <title>A draft genome for the cacao thread blight pathogen Marasmiellus scandens.</title>
        <authorList>
            <person name="Baruah I.K."/>
            <person name="Leung J."/>
            <person name="Bukari Y."/>
            <person name="Amoako-Attah I."/>
            <person name="Meinhardt L.W."/>
            <person name="Bailey B.A."/>
            <person name="Cohen S.P."/>
        </authorList>
    </citation>
    <scope>NUCLEOTIDE SEQUENCE [LARGE SCALE GENOMIC DNA]</scope>
    <source>
        <strain evidence="3 4">GH-19</strain>
    </source>
</reference>
<keyword evidence="2" id="KW-1133">Transmembrane helix</keyword>
<comment type="caution">
    <text evidence="3">The sequence shown here is derived from an EMBL/GenBank/DDBJ whole genome shotgun (WGS) entry which is preliminary data.</text>
</comment>